<feature type="transmembrane region" description="Helical" evidence="6">
    <location>
        <begin position="276"/>
        <end position="301"/>
    </location>
</feature>
<dbReference type="GO" id="GO:0140359">
    <property type="term" value="F:ABC-type transporter activity"/>
    <property type="evidence" value="ECO:0007669"/>
    <property type="project" value="InterPro"/>
</dbReference>
<dbReference type="GO" id="GO:0005886">
    <property type="term" value="C:plasma membrane"/>
    <property type="evidence" value="ECO:0007669"/>
    <property type="project" value="UniProtKB-SubCell"/>
</dbReference>
<feature type="transmembrane region" description="Helical" evidence="6">
    <location>
        <begin position="242"/>
        <end position="264"/>
    </location>
</feature>
<accession>K6UNP5</accession>
<dbReference type="eggNOG" id="COG1668">
    <property type="taxonomic scope" value="Bacteria"/>
</dbReference>
<evidence type="ECO:0000313" key="9">
    <source>
        <dbReference type="Proteomes" id="UP000008495"/>
    </source>
</evidence>
<name>K6UNP5_9MICO</name>
<evidence type="ECO:0000256" key="3">
    <source>
        <dbReference type="ARBA" id="ARBA00022692"/>
    </source>
</evidence>
<proteinExistence type="predicted"/>
<gene>
    <name evidence="8" type="ORF">AUCHE_20_00170</name>
</gene>
<dbReference type="Pfam" id="PF12698">
    <property type="entry name" value="ABC2_membrane_3"/>
    <property type="match status" value="1"/>
</dbReference>
<evidence type="ECO:0000256" key="6">
    <source>
        <dbReference type="SAM" id="Phobius"/>
    </source>
</evidence>
<dbReference type="AlphaFoldDB" id="K6UNP5"/>
<feature type="transmembrane region" description="Helical" evidence="6">
    <location>
        <begin position="313"/>
        <end position="337"/>
    </location>
</feature>
<dbReference type="PANTHER" id="PTHR30294">
    <property type="entry name" value="MEMBRANE COMPONENT OF ABC TRANSPORTER YHHJ-RELATED"/>
    <property type="match status" value="1"/>
</dbReference>
<keyword evidence="3 6" id="KW-0812">Transmembrane</keyword>
<comment type="caution">
    <text evidence="8">The sequence shown here is derived from an EMBL/GenBank/DDBJ whole genome shotgun (WGS) entry which is preliminary data.</text>
</comment>
<dbReference type="EMBL" id="BAGZ01000020">
    <property type="protein sequence ID" value="GAB79146.1"/>
    <property type="molecule type" value="Genomic_DNA"/>
</dbReference>
<dbReference type="PANTHER" id="PTHR30294:SF29">
    <property type="entry name" value="MULTIDRUG ABC TRANSPORTER PERMEASE YBHS-RELATED"/>
    <property type="match status" value="1"/>
</dbReference>
<feature type="domain" description="ABC-2 type transporter transmembrane" evidence="7">
    <location>
        <begin position="34"/>
        <end position="377"/>
    </location>
</feature>
<reference evidence="8 9" key="1">
    <citation type="submission" date="2012-08" db="EMBL/GenBank/DDBJ databases">
        <title>Whole genome shotgun sequence of Austwickia chelonae NBRC 105200.</title>
        <authorList>
            <person name="Yoshida I."/>
            <person name="Hosoyama A."/>
            <person name="Tsuchikane K."/>
            <person name="Katsumata H."/>
            <person name="Ando Y."/>
            <person name="Ohji S."/>
            <person name="Hamada M."/>
            <person name="Tamura T."/>
            <person name="Yamazoe A."/>
            <person name="Yamazaki S."/>
            <person name="Fujita N."/>
        </authorList>
    </citation>
    <scope>NUCLEOTIDE SEQUENCE [LARGE SCALE GENOMIC DNA]</scope>
    <source>
        <strain evidence="8 9">NBRC 105200</strain>
    </source>
</reference>
<evidence type="ECO:0000256" key="1">
    <source>
        <dbReference type="ARBA" id="ARBA00004651"/>
    </source>
</evidence>
<dbReference type="Proteomes" id="UP000008495">
    <property type="component" value="Unassembled WGS sequence"/>
</dbReference>
<protein>
    <submittedName>
        <fullName evidence="8">Putative ABC transporter permease protein</fullName>
    </submittedName>
</protein>
<sequence length="403" mass="42936">MSTLSPSSEVADGSPRNAWMLVAGREITTKLLTKSFIVGTLVTLLIIVGSIALPAYLSSRGSTTTVAVTTDEAKELAEKVGRAMTAAEPKDRVEIVRASDQGAAETLLREGEADVLLSRSGNGWQAASKDDPSKAFAQHTRQVLSAQVLSEVAGQAGTSADEVASRSAVSTRSLTDKDGSQRAAGFVLSMIFAILFYMSVIGYGMQIAQSVLEEKQSRIVEILAAAIPVRQLLIGKVVGNTVMAVGQIVLYLGVGFAGAAFTPFSSMMPSLSGALVWYIVFFLAGFLALACLWAVAGSLATRSEDLQQTANPLLMFLMTAFFASLFAKGTWATVISYVPVASSMVMPTRLVQGDAQWWEAVVSLLLTVAFGALLTLFGERMYRNSLMQTSSRMSFKEAFKATD</sequence>
<evidence type="ECO:0000313" key="8">
    <source>
        <dbReference type="EMBL" id="GAB79146.1"/>
    </source>
</evidence>
<dbReference type="InterPro" id="IPR051449">
    <property type="entry name" value="ABC-2_transporter_component"/>
</dbReference>
<keyword evidence="5 6" id="KW-0472">Membrane</keyword>
<evidence type="ECO:0000259" key="7">
    <source>
        <dbReference type="Pfam" id="PF12698"/>
    </source>
</evidence>
<evidence type="ECO:0000256" key="4">
    <source>
        <dbReference type="ARBA" id="ARBA00022989"/>
    </source>
</evidence>
<dbReference type="OrthoDB" id="3268959at2"/>
<evidence type="ECO:0000256" key="2">
    <source>
        <dbReference type="ARBA" id="ARBA00022475"/>
    </source>
</evidence>
<comment type="subcellular location">
    <subcellularLocation>
        <location evidence="1">Cell membrane</location>
        <topology evidence="1">Multi-pass membrane protein</topology>
    </subcellularLocation>
</comment>
<feature type="transmembrane region" description="Helical" evidence="6">
    <location>
        <begin position="183"/>
        <end position="205"/>
    </location>
</feature>
<feature type="transmembrane region" description="Helical" evidence="6">
    <location>
        <begin position="36"/>
        <end position="57"/>
    </location>
</feature>
<dbReference type="RefSeq" id="WP_006503903.1">
    <property type="nucleotide sequence ID" value="NZ_BAGZ01000020.1"/>
</dbReference>
<evidence type="ECO:0000256" key="5">
    <source>
        <dbReference type="ARBA" id="ARBA00023136"/>
    </source>
</evidence>
<dbReference type="STRING" id="100225.SAMN05421595_3007"/>
<organism evidence="8 9">
    <name type="scientific">Austwickia chelonae NBRC 105200</name>
    <dbReference type="NCBI Taxonomy" id="1184607"/>
    <lineage>
        <taxon>Bacteria</taxon>
        <taxon>Bacillati</taxon>
        <taxon>Actinomycetota</taxon>
        <taxon>Actinomycetes</taxon>
        <taxon>Micrococcales</taxon>
        <taxon>Dermatophilaceae</taxon>
        <taxon>Austwickia</taxon>
    </lineage>
</organism>
<feature type="transmembrane region" description="Helical" evidence="6">
    <location>
        <begin position="357"/>
        <end position="377"/>
    </location>
</feature>
<keyword evidence="2" id="KW-1003">Cell membrane</keyword>
<dbReference type="InterPro" id="IPR013525">
    <property type="entry name" value="ABC2_TM"/>
</dbReference>
<keyword evidence="4 6" id="KW-1133">Transmembrane helix</keyword>
<keyword evidence="9" id="KW-1185">Reference proteome</keyword>